<comment type="caution">
    <text evidence="8">The sequence shown here is derived from an EMBL/GenBank/DDBJ whole genome shotgun (WGS) entry which is preliminary data.</text>
</comment>
<protein>
    <submittedName>
        <fullName evidence="8">Very short patch repair endonuclease</fullName>
    </submittedName>
</protein>
<keyword evidence="5" id="KW-0234">DNA repair</keyword>
<keyword evidence="4" id="KW-0378">Hydrolase</keyword>
<dbReference type="SUPFAM" id="SSF52980">
    <property type="entry name" value="Restriction endonuclease-like"/>
    <property type="match status" value="1"/>
</dbReference>
<proteinExistence type="inferred from homology"/>
<sequence length="105" mass="11506">MKKKARNSGDNDVDPARSAQMALVRGRDTKPEIRVRKALHAAGLRYRLHDKKLPGSPDLVFPGQSVRASHADMTRSVSTQNGIEPTSGDGFSFLQVTNDCFWPAA</sequence>
<dbReference type="GO" id="GO:0006298">
    <property type="term" value="P:mismatch repair"/>
    <property type="evidence" value="ECO:0007669"/>
    <property type="project" value="InterPro"/>
</dbReference>
<keyword evidence="2 8" id="KW-0255">Endonuclease</keyword>
<evidence type="ECO:0000256" key="7">
    <source>
        <dbReference type="SAM" id="MobiDB-lite"/>
    </source>
</evidence>
<evidence type="ECO:0000256" key="1">
    <source>
        <dbReference type="ARBA" id="ARBA00022722"/>
    </source>
</evidence>
<dbReference type="GO" id="GO:0016787">
    <property type="term" value="F:hydrolase activity"/>
    <property type="evidence" value="ECO:0007669"/>
    <property type="project" value="UniProtKB-KW"/>
</dbReference>
<keyword evidence="3" id="KW-0227">DNA damage</keyword>
<feature type="region of interest" description="Disordered" evidence="7">
    <location>
        <begin position="1"/>
        <end position="29"/>
    </location>
</feature>
<name>A0AA42Q7L1_9BURK</name>
<dbReference type="Gene3D" id="3.40.960.10">
    <property type="entry name" value="VSR Endonuclease"/>
    <property type="match status" value="1"/>
</dbReference>
<feature type="compositionally biased region" description="Polar residues" evidence="7">
    <location>
        <begin position="75"/>
        <end position="84"/>
    </location>
</feature>
<gene>
    <name evidence="8" type="ORF">N5D63_25860</name>
</gene>
<evidence type="ECO:0000256" key="2">
    <source>
        <dbReference type="ARBA" id="ARBA00022759"/>
    </source>
</evidence>
<dbReference type="Pfam" id="PF03852">
    <property type="entry name" value="Vsr"/>
    <property type="match status" value="1"/>
</dbReference>
<evidence type="ECO:0000256" key="4">
    <source>
        <dbReference type="ARBA" id="ARBA00022801"/>
    </source>
</evidence>
<evidence type="ECO:0000313" key="8">
    <source>
        <dbReference type="EMBL" id="MDH1337559.1"/>
    </source>
</evidence>
<reference evidence="8" key="1">
    <citation type="submission" date="2022-09" db="EMBL/GenBank/DDBJ databases">
        <title>Intensive care unit water sources are persistently colonized with multi-drug resistant bacteria and are the site of extensive horizontal gene transfer of antibiotic resistance genes.</title>
        <authorList>
            <person name="Diorio-Toth L."/>
        </authorList>
    </citation>
    <scope>NUCLEOTIDE SEQUENCE</scope>
    <source>
        <strain evidence="8">GD03832</strain>
    </source>
</reference>
<feature type="region of interest" description="Disordered" evidence="7">
    <location>
        <begin position="66"/>
        <end position="90"/>
    </location>
</feature>
<organism evidence="8 9">
    <name type="scientific">Comamonas thiooxydans</name>
    <dbReference type="NCBI Taxonomy" id="363952"/>
    <lineage>
        <taxon>Bacteria</taxon>
        <taxon>Pseudomonadati</taxon>
        <taxon>Pseudomonadota</taxon>
        <taxon>Betaproteobacteria</taxon>
        <taxon>Burkholderiales</taxon>
        <taxon>Comamonadaceae</taxon>
        <taxon>Comamonas</taxon>
    </lineage>
</organism>
<dbReference type="InterPro" id="IPR011335">
    <property type="entry name" value="Restrct_endonuc-II-like"/>
</dbReference>
<evidence type="ECO:0000256" key="3">
    <source>
        <dbReference type="ARBA" id="ARBA00022763"/>
    </source>
</evidence>
<evidence type="ECO:0000313" key="9">
    <source>
        <dbReference type="Proteomes" id="UP001161065"/>
    </source>
</evidence>
<keyword evidence="1" id="KW-0540">Nuclease</keyword>
<dbReference type="GO" id="GO:0004519">
    <property type="term" value="F:endonuclease activity"/>
    <property type="evidence" value="ECO:0007669"/>
    <property type="project" value="UniProtKB-KW"/>
</dbReference>
<dbReference type="RefSeq" id="WP_280009653.1">
    <property type="nucleotide sequence ID" value="NZ_JAOCAU010000053.1"/>
</dbReference>
<evidence type="ECO:0000256" key="5">
    <source>
        <dbReference type="ARBA" id="ARBA00023204"/>
    </source>
</evidence>
<accession>A0AA42Q7L1</accession>
<dbReference type="AlphaFoldDB" id="A0AA42Q7L1"/>
<dbReference type="InterPro" id="IPR004603">
    <property type="entry name" value="DNA_mismatch_endonuc_vsr"/>
</dbReference>
<comment type="similarity">
    <text evidence="6">Belongs to the Vsr family.</text>
</comment>
<dbReference type="EMBL" id="JAOCEK010000048">
    <property type="protein sequence ID" value="MDH1337559.1"/>
    <property type="molecule type" value="Genomic_DNA"/>
</dbReference>
<dbReference type="Proteomes" id="UP001161065">
    <property type="component" value="Unassembled WGS sequence"/>
</dbReference>
<evidence type="ECO:0000256" key="6">
    <source>
        <dbReference type="ARBA" id="ARBA00029466"/>
    </source>
</evidence>